<protein>
    <submittedName>
        <fullName evidence="12">C4-dicarboxylate ABC transporter permease</fullName>
    </submittedName>
</protein>
<evidence type="ECO:0000256" key="4">
    <source>
        <dbReference type="ARBA" id="ARBA00022519"/>
    </source>
</evidence>
<dbReference type="GO" id="GO:0015740">
    <property type="term" value="P:C4-dicarboxylate transport"/>
    <property type="evidence" value="ECO:0007669"/>
    <property type="project" value="TreeGrafter"/>
</dbReference>
<keyword evidence="6 10" id="KW-1133">Transmembrane helix</keyword>
<dbReference type="EMBL" id="AP014924">
    <property type="protein sequence ID" value="BAS27942.1"/>
    <property type="molecule type" value="Genomic_DNA"/>
</dbReference>
<keyword evidence="5 10" id="KW-0812">Transmembrane</keyword>
<evidence type="ECO:0000256" key="6">
    <source>
        <dbReference type="ARBA" id="ARBA00022989"/>
    </source>
</evidence>
<feature type="transmembrane region" description="Helical" evidence="10">
    <location>
        <begin position="47"/>
        <end position="64"/>
    </location>
</feature>
<evidence type="ECO:0000256" key="1">
    <source>
        <dbReference type="ARBA" id="ARBA00004429"/>
    </source>
</evidence>
<accession>A0A0K2SLQ6</accession>
<dbReference type="Pfam" id="PF04290">
    <property type="entry name" value="DctQ"/>
    <property type="match status" value="1"/>
</dbReference>
<name>A0A0K2SLQ6_LIMPI</name>
<keyword evidence="3" id="KW-1003">Cell membrane</keyword>
<dbReference type="InterPro" id="IPR007387">
    <property type="entry name" value="TRAP_DctQ"/>
</dbReference>
<evidence type="ECO:0000313" key="13">
    <source>
        <dbReference type="Proteomes" id="UP000065807"/>
    </source>
</evidence>
<proteinExistence type="inferred from homology"/>
<dbReference type="GO" id="GO:0005886">
    <property type="term" value="C:plasma membrane"/>
    <property type="evidence" value="ECO:0007669"/>
    <property type="project" value="UniProtKB-SubCell"/>
</dbReference>
<dbReference type="AlphaFoldDB" id="A0A0K2SLQ6"/>
<keyword evidence="7 10" id="KW-0472">Membrane</keyword>
<dbReference type="OrthoDB" id="9815614at2"/>
<evidence type="ECO:0000256" key="2">
    <source>
        <dbReference type="ARBA" id="ARBA00022448"/>
    </source>
</evidence>
<reference evidence="13" key="1">
    <citation type="submission" date="2015-07" db="EMBL/GenBank/DDBJ databases">
        <title>Complete genome sequence and phylogenetic analysis of Limnochorda pilosa.</title>
        <authorList>
            <person name="Watanabe M."/>
            <person name="Kojima H."/>
            <person name="Fukui M."/>
        </authorList>
    </citation>
    <scope>NUCLEOTIDE SEQUENCE [LARGE SCALE GENOMIC DNA]</scope>
    <source>
        <strain evidence="13">HC45</strain>
    </source>
</reference>
<evidence type="ECO:0000256" key="9">
    <source>
        <dbReference type="SAM" id="MobiDB-lite"/>
    </source>
</evidence>
<dbReference type="InterPro" id="IPR055348">
    <property type="entry name" value="DctQ"/>
</dbReference>
<feature type="domain" description="Tripartite ATP-independent periplasmic transporters DctQ component" evidence="11">
    <location>
        <begin position="23"/>
        <end position="151"/>
    </location>
</feature>
<dbReference type="PANTHER" id="PTHR35011">
    <property type="entry name" value="2,3-DIKETO-L-GULONATE TRAP TRANSPORTER SMALL PERMEASE PROTEIN YIAM"/>
    <property type="match status" value="1"/>
</dbReference>
<evidence type="ECO:0000259" key="11">
    <source>
        <dbReference type="Pfam" id="PF04290"/>
    </source>
</evidence>
<feature type="transmembrane region" description="Helical" evidence="10">
    <location>
        <begin position="12"/>
        <end position="35"/>
    </location>
</feature>
<feature type="region of interest" description="Disordered" evidence="9">
    <location>
        <begin position="167"/>
        <end position="187"/>
    </location>
</feature>
<keyword evidence="4" id="KW-0997">Cell inner membrane</keyword>
<dbReference type="KEGG" id="lpil:LIP_2101"/>
<dbReference type="Proteomes" id="UP000065807">
    <property type="component" value="Chromosome"/>
</dbReference>
<dbReference type="RefSeq" id="WP_068137537.1">
    <property type="nucleotide sequence ID" value="NZ_AP014924.1"/>
</dbReference>
<reference evidence="13" key="2">
    <citation type="journal article" date="2016" name="Int. J. Syst. Evol. Microbiol.">
        <title>Complete genome sequence and cell structure of Limnochorda pilosa, a Gram-negative spore-former within the phylum Firmicutes.</title>
        <authorList>
            <person name="Watanabe M."/>
            <person name="Kojima H."/>
            <person name="Fukui M."/>
        </authorList>
    </citation>
    <scope>NUCLEOTIDE SEQUENCE [LARGE SCALE GENOMIC DNA]</scope>
    <source>
        <strain evidence="13">HC45</strain>
    </source>
</reference>
<keyword evidence="2" id="KW-0813">Transport</keyword>
<comment type="similarity">
    <text evidence="8">Belongs to the TRAP transporter small permease family.</text>
</comment>
<keyword evidence="13" id="KW-1185">Reference proteome</keyword>
<evidence type="ECO:0000256" key="10">
    <source>
        <dbReference type="SAM" id="Phobius"/>
    </source>
</evidence>
<feature type="transmembrane region" description="Helical" evidence="10">
    <location>
        <begin position="123"/>
        <end position="144"/>
    </location>
</feature>
<dbReference type="PANTHER" id="PTHR35011:SF2">
    <property type="entry name" value="2,3-DIKETO-L-GULONATE TRAP TRANSPORTER SMALL PERMEASE PROTEIN YIAM"/>
    <property type="match status" value="1"/>
</dbReference>
<comment type="subcellular location">
    <subcellularLocation>
        <location evidence="1">Cell inner membrane</location>
        <topology evidence="1">Multi-pass membrane protein</topology>
    </subcellularLocation>
</comment>
<evidence type="ECO:0000256" key="3">
    <source>
        <dbReference type="ARBA" id="ARBA00022475"/>
    </source>
</evidence>
<dbReference type="GO" id="GO:0022857">
    <property type="term" value="F:transmembrane transporter activity"/>
    <property type="evidence" value="ECO:0007669"/>
    <property type="project" value="TreeGrafter"/>
</dbReference>
<sequence>MHRWFDRLELGLSGVVMLALSAMVVLIGAQVLARYLFNQPLHWTEELARHLMVWMFFLAAVVALRRGAHLSIDLLPEKLPPAGRLALRLVTAALLAYFFYLMARHGWELTLRTMRQRASALQYPMGYVYAALPVSGLLMFAVNLENALRAVELFHREVREEVTDRVIDEASGEKAPPRGRAEGWADR</sequence>
<evidence type="ECO:0000256" key="5">
    <source>
        <dbReference type="ARBA" id="ARBA00022692"/>
    </source>
</evidence>
<gene>
    <name evidence="12" type="ORF">LIP_2101</name>
</gene>
<organism evidence="12 13">
    <name type="scientific">Limnochorda pilosa</name>
    <dbReference type="NCBI Taxonomy" id="1555112"/>
    <lineage>
        <taxon>Bacteria</taxon>
        <taxon>Bacillati</taxon>
        <taxon>Bacillota</taxon>
        <taxon>Limnochordia</taxon>
        <taxon>Limnochordales</taxon>
        <taxon>Limnochordaceae</taxon>
        <taxon>Limnochorda</taxon>
    </lineage>
</organism>
<evidence type="ECO:0000256" key="7">
    <source>
        <dbReference type="ARBA" id="ARBA00023136"/>
    </source>
</evidence>
<dbReference type="STRING" id="1555112.LIP_2101"/>
<evidence type="ECO:0000256" key="8">
    <source>
        <dbReference type="ARBA" id="ARBA00038436"/>
    </source>
</evidence>
<feature type="transmembrane region" description="Helical" evidence="10">
    <location>
        <begin position="85"/>
        <end position="103"/>
    </location>
</feature>
<evidence type="ECO:0000313" key="12">
    <source>
        <dbReference type="EMBL" id="BAS27942.1"/>
    </source>
</evidence>